<comment type="caution">
    <text evidence="10">The sequence shown here is derived from an EMBL/GenBank/DDBJ whole genome shotgun (WGS) entry which is preliminary data.</text>
</comment>
<keyword evidence="6" id="KW-0472">Membrane</keyword>
<dbReference type="RefSeq" id="WP_189515849.1">
    <property type="nucleotide sequence ID" value="NZ_BMXG01000017.1"/>
</dbReference>
<reference evidence="10" key="1">
    <citation type="journal article" date="2014" name="Int. J. Syst. Evol. Microbiol.">
        <title>Complete genome sequence of Corynebacterium casei LMG S-19264T (=DSM 44701T), isolated from a smear-ripened cheese.</title>
        <authorList>
            <consortium name="US DOE Joint Genome Institute (JGI-PGF)"/>
            <person name="Walter F."/>
            <person name="Albersmeier A."/>
            <person name="Kalinowski J."/>
            <person name="Ruckert C."/>
        </authorList>
    </citation>
    <scope>NUCLEOTIDE SEQUENCE</scope>
    <source>
        <strain evidence="10">KCTC 12870</strain>
    </source>
</reference>
<dbReference type="AlphaFoldDB" id="A0A8J3DJB1"/>
<reference evidence="10" key="2">
    <citation type="submission" date="2020-09" db="EMBL/GenBank/DDBJ databases">
        <authorList>
            <person name="Sun Q."/>
            <person name="Kim S."/>
        </authorList>
    </citation>
    <scope>NUCLEOTIDE SEQUENCE</scope>
    <source>
        <strain evidence="10">KCTC 12870</strain>
    </source>
</reference>
<evidence type="ECO:0000256" key="5">
    <source>
        <dbReference type="ARBA" id="ARBA00022729"/>
    </source>
</evidence>
<keyword evidence="5 8" id="KW-0732">Signal</keyword>
<evidence type="ECO:0000256" key="1">
    <source>
        <dbReference type="ARBA" id="ARBA00004196"/>
    </source>
</evidence>
<evidence type="ECO:0000313" key="11">
    <source>
        <dbReference type="Proteomes" id="UP000642829"/>
    </source>
</evidence>
<dbReference type="EMBL" id="BMXG01000017">
    <property type="protein sequence ID" value="GHC07423.1"/>
    <property type="molecule type" value="Genomic_DNA"/>
</dbReference>
<comment type="subcellular location">
    <subcellularLocation>
        <location evidence="1">Cell envelope</location>
    </subcellularLocation>
    <subcellularLocation>
        <location evidence="2">Cell outer membrane</location>
    </subcellularLocation>
    <subcellularLocation>
        <location evidence="3">Secreted</location>
    </subcellularLocation>
</comment>
<organism evidence="10 11">
    <name type="scientific">Cerasicoccus arenae</name>
    <dbReference type="NCBI Taxonomy" id="424488"/>
    <lineage>
        <taxon>Bacteria</taxon>
        <taxon>Pseudomonadati</taxon>
        <taxon>Verrucomicrobiota</taxon>
        <taxon>Opitutia</taxon>
        <taxon>Puniceicoccales</taxon>
        <taxon>Cerasicoccaceae</taxon>
        <taxon>Cerasicoccus</taxon>
    </lineage>
</organism>
<dbReference type="NCBIfam" id="TIGR02595">
    <property type="entry name" value="PEP_CTERM"/>
    <property type="match status" value="1"/>
</dbReference>
<dbReference type="GO" id="GO:0005576">
    <property type="term" value="C:extracellular region"/>
    <property type="evidence" value="ECO:0007669"/>
    <property type="project" value="UniProtKB-SubCell"/>
</dbReference>
<evidence type="ECO:0000256" key="3">
    <source>
        <dbReference type="ARBA" id="ARBA00004613"/>
    </source>
</evidence>
<dbReference type="InterPro" id="IPR013424">
    <property type="entry name" value="Ice-binding_C"/>
</dbReference>
<keyword evidence="11" id="KW-1185">Reference proteome</keyword>
<evidence type="ECO:0000259" key="9">
    <source>
        <dbReference type="Pfam" id="PF07589"/>
    </source>
</evidence>
<dbReference type="GO" id="GO:0009279">
    <property type="term" value="C:cell outer membrane"/>
    <property type="evidence" value="ECO:0007669"/>
    <property type="project" value="UniProtKB-SubCell"/>
</dbReference>
<proteinExistence type="predicted"/>
<dbReference type="InterPro" id="IPR003368">
    <property type="entry name" value="POMP_repeat"/>
</dbReference>
<sequence length="435" mass="45973">MKRYALTALLFSASVLTAQVTSNWTGGGDGSDFFDTLNWDNGVPTFQDTANFGSIADGSFINFSSGDIDVAGLEINTLGLDGGVTLSGENAVFINNHASVNGGGIFADGFDKLVDIGFEADFEIFGTDDFTFTGRDIQNNGTFTLSGTNQVTLSNSTFNNLGSLLIENSANLFNDGNGLLNNTGGDIVYDAPGSIAVGWDVVNDNGRVAAVQGKLGFQGPYQQDNGDTVVANFAEIAFHGTTVFNSGRILGEGLLNNNTGSAIDVFATFVDAMGNPEAHIINGDPQMPGKLTFSGDYTFDENTVFFFDIMGPGSTEYDQVEFVSGLADFNAGPDIIIYGDASIKSTVTSVDLFDIVTGDYVGIFSTLSEGSQIFVFNNDPLGSPLLGTFDIFYTTGAIQLGNFTPVPEPQTWALIGLGAGLIGLWARRRFVRKAA</sequence>
<dbReference type="Proteomes" id="UP000642829">
    <property type="component" value="Unassembled WGS sequence"/>
</dbReference>
<evidence type="ECO:0000256" key="7">
    <source>
        <dbReference type="ARBA" id="ARBA00023237"/>
    </source>
</evidence>
<keyword evidence="7" id="KW-0998">Cell outer membrane</keyword>
<evidence type="ECO:0000256" key="6">
    <source>
        <dbReference type="ARBA" id="ARBA00023136"/>
    </source>
</evidence>
<evidence type="ECO:0000256" key="2">
    <source>
        <dbReference type="ARBA" id="ARBA00004442"/>
    </source>
</evidence>
<keyword evidence="4" id="KW-0964">Secreted</keyword>
<name>A0A8J3DJB1_9BACT</name>
<feature type="signal peptide" evidence="8">
    <location>
        <begin position="1"/>
        <end position="18"/>
    </location>
</feature>
<evidence type="ECO:0000313" key="10">
    <source>
        <dbReference type="EMBL" id="GHC07423.1"/>
    </source>
</evidence>
<evidence type="ECO:0000256" key="4">
    <source>
        <dbReference type="ARBA" id="ARBA00022525"/>
    </source>
</evidence>
<dbReference type="NCBIfam" id="TIGR01376">
    <property type="entry name" value="POMP_repeat"/>
    <property type="match status" value="1"/>
</dbReference>
<accession>A0A8J3DJB1</accession>
<protein>
    <recommendedName>
        <fullName evidence="9">Ice-binding protein C-terminal domain-containing protein</fullName>
    </recommendedName>
</protein>
<gene>
    <name evidence="10" type="ORF">GCM10007047_25750</name>
</gene>
<dbReference type="Pfam" id="PF07589">
    <property type="entry name" value="PEP-CTERM"/>
    <property type="match status" value="1"/>
</dbReference>
<feature type="chain" id="PRO_5035169634" description="Ice-binding protein C-terminal domain-containing protein" evidence="8">
    <location>
        <begin position="19"/>
        <end position="435"/>
    </location>
</feature>
<feature type="domain" description="Ice-binding protein C-terminal" evidence="9">
    <location>
        <begin position="405"/>
        <end position="429"/>
    </location>
</feature>
<evidence type="ECO:0000256" key="8">
    <source>
        <dbReference type="SAM" id="SignalP"/>
    </source>
</evidence>